<accession>A0ABD1CCL3</accession>
<evidence type="ECO:0000256" key="4">
    <source>
        <dbReference type="ARBA" id="ARBA00055674"/>
    </source>
</evidence>
<dbReference type="InterPro" id="IPR001199">
    <property type="entry name" value="Cyt_B5-like_heme/steroid-bd"/>
</dbReference>
<evidence type="ECO:0000313" key="10">
    <source>
        <dbReference type="Proteomes" id="UP001562425"/>
    </source>
</evidence>
<dbReference type="SMART" id="SM01117">
    <property type="entry name" value="Cyt-b5"/>
    <property type="match status" value="1"/>
</dbReference>
<feature type="transmembrane region" description="Helical" evidence="7">
    <location>
        <begin position="179"/>
        <end position="198"/>
    </location>
</feature>
<keyword evidence="3" id="KW-0408">Iron</keyword>
<dbReference type="PROSITE" id="PS50255">
    <property type="entry name" value="CYTOCHROME_B5_2"/>
    <property type="match status" value="1"/>
</dbReference>
<dbReference type="Pfam" id="PF00173">
    <property type="entry name" value="Cyt-b5"/>
    <property type="match status" value="1"/>
</dbReference>
<evidence type="ECO:0000256" key="7">
    <source>
        <dbReference type="SAM" id="Phobius"/>
    </source>
</evidence>
<dbReference type="InterPro" id="IPR036400">
    <property type="entry name" value="Cyt_B5-like_heme/steroid_sf"/>
</dbReference>
<keyword evidence="7" id="KW-0812">Transmembrane</keyword>
<dbReference type="EMBL" id="JBEHCU010013659">
    <property type="protein sequence ID" value="KAL1374111.1"/>
    <property type="molecule type" value="Genomic_DNA"/>
</dbReference>
<evidence type="ECO:0000313" key="9">
    <source>
        <dbReference type="EMBL" id="KAL1374111.1"/>
    </source>
</evidence>
<dbReference type="Proteomes" id="UP001562425">
    <property type="component" value="Unassembled WGS sequence"/>
</dbReference>
<dbReference type="GO" id="GO:0046872">
    <property type="term" value="F:metal ion binding"/>
    <property type="evidence" value="ECO:0007669"/>
    <property type="project" value="UniProtKB-KW"/>
</dbReference>
<organism evidence="9 10">
    <name type="scientific">Culex pipiens pipiens</name>
    <name type="common">Northern house mosquito</name>
    <dbReference type="NCBI Taxonomy" id="38569"/>
    <lineage>
        <taxon>Eukaryota</taxon>
        <taxon>Metazoa</taxon>
        <taxon>Ecdysozoa</taxon>
        <taxon>Arthropoda</taxon>
        <taxon>Hexapoda</taxon>
        <taxon>Insecta</taxon>
        <taxon>Pterygota</taxon>
        <taxon>Neoptera</taxon>
        <taxon>Endopterygota</taxon>
        <taxon>Diptera</taxon>
        <taxon>Nematocera</taxon>
        <taxon>Culicoidea</taxon>
        <taxon>Culicidae</taxon>
        <taxon>Culicinae</taxon>
        <taxon>Culicini</taxon>
        <taxon>Culex</taxon>
        <taxon>Culex</taxon>
    </lineage>
</organism>
<comment type="caution">
    <text evidence="9">The sequence shown here is derived from an EMBL/GenBank/DDBJ whole genome shotgun (WGS) entry which is preliminary data.</text>
</comment>
<evidence type="ECO:0000256" key="1">
    <source>
        <dbReference type="ARBA" id="ARBA00022617"/>
    </source>
</evidence>
<keyword evidence="10" id="KW-1185">Reference proteome</keyword>
<keyword evidence="1" id="KW-0349">Heme</keyword>
<dbReference type="Pfam" id="PF00487">
    <property type="entry name" value="FA_desaturase"/>
    <property type="match status" value="1"/>
</dbReference>
<feature type="transmembrane region" description="Helical" evidence="7">
    <location>
        <begin position="301"/>
        <end position="322"/>
    </location>
</feature>
<dbReference type="FunFam" id="3.10.120.10:FF:000020">
    <property type="entry name" value="Cytochrome b5-related protein"/>
    <property type="match status" value="1"/>
</dbReference>
<dbReference type="SUPFAM" id="SSF55856">
    <property type="entry name" value="Cytochrome b5-like heme/steroid binding domain"/>
    <property type="match status" value="1"/>
</dbReference>
<feature type="region of interest" description="Disordered" evidence="6">
    <location>
        <begin position="1"/>
        <end position="34"/>
    </location>
</feature>
<feature type="domain" description="Cytochrome b5 heme-binding" evidence="8">
    <location>
        <begin position="40"/>
        <end position="116"/>
    </location>
</feature>
<keyword evidence="2" id="KW-0479">Metal-binding</keyword>
<dbReference type="Gene3D" id="3.10.120.10">
    <property type="entry name" value="Cytochrome b5-like heme/steroid binding domain"/>
    <property type="match status" value="1"/>
</dbReference>
<gene>
    <name evidence="9" type="ORF">pipiens_005007</name>
</gene>
<proteinExistence type="predicted"/>
<comment type="function">
    <text evidence="4">May play a role in muscle cell metabolism.</text>
</comment>
<dbReference type="PANTHER" id="PTHR16740">
    <property type="entry name" value="CYTOCHROME B5-RELATED PROTEIN-RELATED"/>
    <property type="match status" value="1"/>
</dbReference>
<dbReference type="AlphaFoldDB" id="A0ABD1CCL3"/>
<feature type="compositionally biased region" description="Polar residues" evidence="6">
    <location>
        <begin position="1"/>
        <end position="27"/>
    </location>
</feature>
<name>A0ABD1CCL3_CULPP</name>
<dbReference type="PROSITE" id="PS00191">
    <property type="entry name" value="CYTOCHROME_B5_1"/>
    <property type="match status" value="1"/>
</dbReference>
<evidence type="ECO:0000256" key="6">
    <source>
        <dbReference type="SAM" id="MobiDB-lite"/>
    </source>
</evidence>
<evidence type="ECO:0000256" key="3">
    <source>
        <dbReference type="ARBA" id="ARBA00023004"/>
    </source>
</evidence>
<evidence type="ECO:0000256" key="2">
    <source>
        <dbReference type="ARBA" id="ARBA00022723"/>
    </source>
</evidence>
<dbReference type="InterPro" id="IPR053100">
    <property type="entry name" value="Cytochrome_b5-related"/>
</dbReference>
<evidence type="ECO:0000259" key="8">
    <source>
        <dbReference type="PROSITE" id="PS50255"/>
    </source>
</evidence>
<sequence length="611" mass="70253">MVNFASSTTTTVEAQKQSTPPKLTSSITRKDPTNRLEGSQNIYRWLDGKRADDGAEGLWRIHDTLYDLTDFIGKHPGGKSWLKVTKGTDITEAFETHHIGGKAERMLPLFKVRSASQPRHVRLTFHKDGFYRTLKRKVAVKLKDLDFSPVRRSEQIMDALLVATFGLAFLANIMGSYVVAAVCALFVCWTMICAHNFFHKKDNWRMLFYNLALLSYREMRVAHAMSHHLYPNSILDLEISFYEPWLSWMPLSSKNFCNAMHLGVMDLIWISLTTDQRTFYLDDLINLTIPFFMYVTGTRSLWEVLLMWVFIELFASFCYAVVGISAAHQHPEAVHYGDLILEDVDFGIYQVSAIVDRSDTKGSQFKVLTSFGDHCLHHMFPTLDHGLLPQLYPTFLETCAEFEVEYRERPWWHMFFAQYKQLARVDPITYLPGRKTKSVIFIKNEQLVPTGCVITRQSSPRRRSPPAPDGRMFWKENLQVINSTTRSRVLDCFQKIPWQIVLQYKGRKQAVPVRESTNYGSICQHYLCQPRAPTARPEVSATQTDGPNGWPSRMDEEQCLPNRDVIFVGNVRLVPFKHLLPPLEPVVTRVEVALAVLEELVARTCLTTIKI</sequence>
<dbReference type="PANTHER" id="PTHR16740:SF1">
    <property type="entry name" value="CYTOCHROME B5-RELATED PROTEIN-RELATED"/>
    <property type="match status" value="1"/>
</dbReference>
<keyword evidence="7" id="KW-1133">Transmembrane helix</keyword>
<keyword evidence="7" id="KW-0472">Membrane</keyword>
<dbReference type="InterPro" id="IPR018506">
    <property type="entry name" value="Cyt_B5_heme-BS"/>
</dbReference>
<protein>
    <recommendedName>
        <fullName evidence="5">Cytochrome b5-related protein</fullName>
    </recommendedName>
</protein>
<evidence type="ECO:0000256" key="5">
    <source>
        <dbReference type="ARBA" id="ARBA00073492"/>
    </source>
</evidence>
<reference evidence="9 10" key="1">
    <citation type="submission" date="2024-05" db="EMBL/GenBank/DDBJ databases">
        <title>Culex pipiens pipiens assembly and annotation.</title>
        <authorList>
            <person name="Alout H."/>
            <person name="Durand T."/>
        </authorList>
    </citation>
    <scope>NUCLEOTIDE SEQUENCE [LARGE SCALE GENOMIC DNA]</scope>
    <source>
        <strain evidence="9">HA-2024</strain>
        <tissue evidence="9">Whole body</tissue>
    </source>
</reference>
<dbReference type="InterPro" id="IPR005804">
    <property type="entry name" value="FA_desaturase_dom"/>
</dbReference>